<proteinExistence type="predicted"/>
<comment type="caution">
    <text evidence="1">The sequence shown here is derived from an EMBL/GenBank/DDBJ whole genome shotgun (WGS) entry which is preliminary data.</text>
</comment>
<reference evidence="1" key="1">
    <citation type="submission" date="2022-07" db="EMBL/GenBank/DDBJ databases">
        <title>Genome Sequence of Agrocybe chaxingu.</title>
        <authorList>
            <person name="Buettner E."/>
        </authorList>
    </citation>
    <scope>NUCLEOTIDE SEQUENCE</scope>
    <source>
        <strain evidence="1">MP-N11</strain>
    </source>
</reference>
<accession>A0A9W8JQ31</accession>
<gene>
    <name evidence="1" type="ORF">NLJ89_g11390</name>
</gene>
<dbReference type="InterPro" id="IPR052055">
    <property type="entry name" value="Hepadnavirus_pol/RT"/>
</dbReference>
<dbReference type="InterPro" id="IPR043502">
    <property type="entry name" value="DNA/RNA_pol_sf"/>
</dbReference>
<protein>
    <recommendedName>
        <fullName evidence="3">C3H1-type domain-containing protein</fullName>
    </recommendedName>
</protein>
<sequence>MHLQIILFDIAVQNEIQGGQRLCLTDTHKFQRLYSTIVMSDGVEGHKRAGSQSVHASGSKLSICNHFNSPAGCTTPDCKFKHACHQSAGHFSVNSMVDHEKVRSYPLDNMRHIGENLLEIRRMHGDHRLVMWKSDIAEAYRLMPMHPIWQIKQVCMVDGYGHVNQCNCFGGCGSGGIFISFNSLVAWIAKNIEHILGCADYVDNTSGAEFADEVSFYEPYQKLMPSKQVSLLHLWDKLGIPHKEKKQVFGSPLTIIGIDVDPNAMTLTLSEAAHEDLVKELHLWGSRLTGKSNGAFPVRRWQSLAGWANWAFNAYPLLRPCLNNVYPKLQGKWAPHQNVWVNNSIREDLNWAADRIENSTGVHLMRSRAWDPSLADVTIFCDACMDGMGFWFPDHRVRYYSPVPSTVPTNIIFYYEALCVAAALHCAHLTSPDGSRIVIYTDNSNTVDIFNTLCARPDYNPILCFAVDILLDGEHDLCVLHVAGDQNVVADALSCQDFGCAIKSIPDLKILDFQPPHLLLGANKK</sequence>
<name>A0A9W8JQ31_9AGAR</name>
<dbReference type="EMBL" id="JANKHO010002583">
    <property type="protein sequence ID" value="KAJ3490946.1"/>
    <property type="molecule type" value="Genomic_DNA"/>
</dbReference>
<evidence type="ECO:0000313" key="1">
    <source>
        <dbReference type="EMBL" id="KAJ3490946.1"/>
    </source>
</evidence>
<evidence type="ECO:0008006" key="3">
    <source>
        <dbReference type="Google" id="ProtNLM"/>
    </source>
</evidence>
<organism evidence="1 2">
    <name type="scientific">Agrocybe chaxingu</name>
    <dbReference type="NCBI Taxonomy" id="84603"/>
    <lineage>
        <taxon>Eukaryota</taxon>
        <taxon>Fungi</taxon>
        <taxon>Dikarya</taxon>
        <taxon>Basidiomycota</taxon>
        <taxon>Agaricomycotina</taxon>
        <taxon>Agaricomycetes</taxon>
        <taxon>Agaricomycetidae</taxon>
        <taxon>Agaricales</taxon>
        <taxon>Agaricineae</taxon>
        <taxon>Strophariaceae</taxon>
        <taxon>Agrocybe</taxon>
    </lineage>
</organism>
<dbReference type="Proteomes" id="UP001148786">
    <property type="component" value="Unassembled WGS sequence"/>
</dbReference>
<dbReference type="AlphaFoldDB" id="A0A9W8JQ31"/>
<dbReference type="PANTHER" id="PTHR33050">
    <property type="entry name" value="REVERSE TRANSCRIPTASE DOMAIN-CONTAINING PROTEIN"/>
    <property type="match status" value="1"/>
</dbReference>
<evidence type="ECO:0000313" key="2">
    <source>
        <dbReference type="Proteomes" id="UP001148786"/>
    </source>
</evidence>
<dbReference type="PANTHER" id="PTHR33050:SF7">
    <property type="entry name" value="RIBONUCLEASE H"/>
    <property type="match status" value="1"/>
</dbReference>
<keyword evidence="2" id="KW-1185">Reference proteome</keyword>
<dbReference type="SUPFAM" id="SSF56672">
    <property type="entry name" value="DNA/RNA polymerases"/>
    <property type="match status" value="1"/>
</dbReference>
<dbReference type="OrthoDB" id="198652at2759"/>